<dbReference type="EMBL" id="BARS01039025">
    <property type="protein sequence ID" value="GAG14943.1"/>
    <property type="molecule type" value="Genomic_DNA"/>
</dbReference>
<protein>
    <submittedName>
        <fullName evidence="2">Uncharacterized protein</fullName>
    </submittedName>
</protein>
<comment type="caution">
    <text evidence="2">The sequence shown here is derived from an EMBL/GenBank/DDBJ whole genome shotgun (WGS) entry which is preliminary data.</text>
</comment>
<reference evidence="2" key="1">
    <citation type="journal article" date="2014" name="Front. Microbiol.">
        <title>High frequency of phylogenetically diverse reductive dehalogenase-homologous genes in deep subseafloor sedimentary metagenomes.</title>
        <authorList>
            <person name="Kawai M."/>
            <person name="Futagami T."/>
            <person name="Toyoda A."/>
            <person name="Takaki Y."/>
            <person name="Nishi S."/>
            <person name="Hori S."/>
            <person name="Arai W."/>
            <person name="Tsubouchi T."/>
            <person name="Morono Y."/>
            <person name="Uchiyama I."/>
            <person name="Ito T."/>
            <person name="Fujiyama A."/>
            <person name="Inagaki F."/>
            <person name="Takami H."/>
        </authorList>
    </citation>
    <scope>NUCLEOTIDE SEQUENCE</scope>
    <source>
        <strain evidence="2">Expedition CK06-06</strain>
    </source>
</reference>
<feature type="transmembrane region" description="Helical" evidence="1">
    <location>
        <begin position="137"/>
        <end position="167"/>
    </location>
</feature>
<keyword evidence="1" id="KW-0812">Transmembrane</keyword>
<name>X0VR45_9ZZZZ</name>
<feature type="transmembrane region" description="Helical" evidence="1">
    <location>
        <begin position="12"/>
        <end position="31"/>
    </location>
</feature>
<evidence type="ECO:0000256" key="1">
    <source>
        <dbReference type="SAM" id="Phobius"/>
    </source>
</evidence>
<feature type="transmembrane region" description="Helical" evidence="1">
    <location>
        <begin position="43"/>
        <end position="62"/>
    </location>
</feature>
<accession>X0VR45</accession>
<gene>
    <name evidence="2" type="ORF">S01H1_59648</name>
</gene>
<keyword evidence="1" id="KW-1133">Transmembrane helix</keyword>
<dbReference type="AlphaFoldDB" id="X0VR45"/>
<organism evidence="2">
    <name type="scientific">marine sediment metagenome</name>
    <dbReference type="NCBI Taxonomy" id="412755"/>
    <lineage>
        <taxon>unclassified sequences</taxon>
        <taxon>metagenomes</taxon>
        <taxon>ecological metagenomes</taxon>
    </lineage>
</organism>
<proteinExistence type="predicted"/>
<evidence type="ECO:0000313" key="2">
    <source>
        <dbReference type="EMBL" id="GAG14943.1"/>
    </source>
</evidence>
<feature type="non-terminal residue" evidence="2">
    <location>
        <position position="1"/>
    </location>
</feature>
<feature type="transmembrane region" description="Helical" evidence="1">
    <location>
        <begin position="68"/>
        <end position="86"/>
    </location>
</feature>
<sequence>TTLCSASLLGTPTLNSLAVGALLSAFLERMFLATATTRDVSTLVRKVGAFTVVALCSAPILVTPRRCPFTLGAGYSTFLGRMLLGVTSATLRTVPRKMVAFTMLALRSATILVTPTFHSLARIARNGAVLEAMLGGFAATAGTVLASTWGPLVILLGGGTVTMLALGEQLRLRNRLRHFFNTNNNTHYR</sequence>
<keyword evidence="1" id="KW-0472">Membrane</keyword>
<feature type="transmembrane region" description="Helical" evidence="1">
    <location>
        <begin position="98"/>
        <end position="117"/>
    </location>
</feature>